<name>A0A0F9VGT6_9ZZZZ</name>
<organism evidence="2">
    <name type="scientific">marine sediment metagenome</name>
    <dbReference type="NCBI Taxonomy" id="412755"/>
    <lineage>
        <taxon>unclassified sequences</taxon>
        <taxon>metagenomes</taxon>
        <taxon>ecological metagenomes</taxon>
    </lineage>
</organism>
<proteinExistence type="predicted"/>
<evidence type="ECO:0000313" key="2">
    <source>
        <dbReference type="EMBL" id="KKN65013.1"/>
    </source>
</evidence>
<gene>
    <name evidence="2" type="ORF">LCGC14_0485700</name>
</gene>
<feature type="region of interest" description="Disordered" evidence="1">
    <location>
        <begin position="361"/>
        <end position="441"/>
    </location>
</feature>
<feature type="compositionally biased region" description="Basic residues" evidence="1">
    <location>
        <begin position="380"/>
        <end position="390"/>
    </location>
</feature>
<dbReference type="EMBL" id="LAZR01000537">
    <property type="protein sequence ID" value="KKN65013.1"/>
    <property type="molecule type" value="Genomic_DNA"/>
</dbReference>
<evidence type="ECO:0000256" key="1">
    <source>
        <dbReference type="SAM" id="MobiDB-lite"/>
    </source>
</evidence>
<protein>
    <submittedName>
        <fullName evidence="2">Uncharacterized protein</fullName>
    </submittedName>
</protein>
<dbReference type="AlphaFoldDB" id="A0A0F9VGT6"/>
<feature type="region of interest" description="Disordered" evidence="1">
    <location>
        <begin position="61"/>
        <end position="101"/>
    </location>
</feature>
<comment type="caution">
    <text evidence="2">The sequence shown here is derived from an EMBL/GenBank/DDBJ whole genome shotgun (WGS) entry which is preliminary data.</text>
</comment>
<feature type="region of interest" description="Disordered" evidence="1">
    <location>
        <begin position="206"/>
        <end position="240"/>
    </location>
</feature>
<feature type="compositionally biased region" description="Low complexity" evidence="1">
    <location>
        <begin position="366"/>
        <end position="379"/>
    </location>
</feature>
<sequence length="441" mass="48549">MPSPIAKITDALLQLQKLRVSQSKTRRKREKELSAGEQKLADQRLKFLEKKLKATQAQLKEVSTKRTKAAEADVDFRPGEPLHEQAGRIAKQKRLGKARTGTKAAVRILREREQEFKRLGGSEADAKRLKSSQLKARIVSMKGEAKKKAADEKSLKARRVKAATAGLPFRESDTDLSLAKRIGGRKRLTTARGKAQASIRKLKEREEEFKRGGGDPRVAETMTSSQLRSGIKRQKKVRSDADKLAKAKASHIKEVDGLISTDKKTGEQFVNLTEPRRVHLRKRQERLFPGDPVPRSLWAPEEDRTLEDKIAALGPRPRDRGGLGRLLANVPGFGGGELAEADIQQYDLAVEEITRTHVVAPATGIAPTQPGPAQTPTGRQPKRLLGRKGTARQANGKTARGSKPLVRRTKQDRSSGPGAGQPLKAPAEMTDQEILNALGVR</sequence>
<accession>A0A0F9VGT6</accession>
<feature type="compositionally biased region" description="Basic and acidic residues" evidence="1">
    <location>
        <begin position="62"/>
        <end position="86"/>
    </location>
</feature>
<reference evidence="2" key="1">
    <citation type="journal article" date="2015" name="Nature">
        <title>Complex archaea that bridge the gap between prokaryotes and eukaryotes.</title>
        <authorList>
            <person name="Spang A."/>
            <person name="Saw J.H."/>
            <person name="Jorgensen S.L."/>
            <person name="Zaremba-Niedzwiedzka K."/>
            <person name="Martijn J."/>
            <person name="Lind A.E."/>
            <person name="van Eijk R."/>
            <person name="Schleper C."/>
            <person name="Guy L."/>
            <person name="Ettema T.J."/>
        </authorList>
    </citation>
    <scope>NUCLEOTIDE SEQUENCE</scope>
</reference>
<feature type="compositionally biased region" description="Basic and acidic residues" evidence="1">
    <location>
        <begin position="206"/>
        <end position="218"/>
    </location>
</feature>